<proteinExistence type="predicted"/>
<dbReference type="InterPro" id="IPR032880">
    <property type="entry name" value="CSC1/OSCA1-like_N"/>
</dbReference>
<accession>S4PYY8</accession>
<reference evidence="3" key="2">
    <citation type="submission" date="2013-05" db="EMBL/GenBank/DDBJ databases">
        <authorList>
            <person name="Carter J.-M."/>
            <person name="Baker S.C."/>
            <person name="Pink R."/>
            <person name="Carter D.R.F."/>
            <person name="Collins A."/>
            <person name="Tomlin J."/>
            <person name="Gibbs M."/>
            <person name="Breuker C.J."/>
        </authorList>
    </citation>
    <scope>NUCLEOTIDE SEQUENCE</scope>
    <source>
        <tissue evidence="3">Ovary</tissue>
    </source>
</reference>
<reference evidence="3" key="1">
    <citation type="journal article" date="2013" name="BMC Genomics">
        <title>Unscrambling butterfly oogenesis.</title>
        <authorList>
            <person name="Carter J.M."/>
            <person name="Baker S.C."/>
            <person name="Pink R."/>
            <person name="Carter D.R."/>
            <person name="Collins A."/>
            <person name="Tomlin J."/>
            <person name="Gibbs M."/>
            <person name="Breuker C.J."/>
        </authorList>
    </citation>
    <scope>NUCLEOTIDE SEQUENCE</scope>
    <source>
        <tissue evidence="3">Ovary</tissue>
    </source>
</reference>
<evidence type="ECO:0000256" key="1">
    <source>
        <dbReference type="SAM" id="Phobius"/>
    </source>
</evidence>
<dbReference type="Pfam" id="PF13967">
    <property type="entry name" value="RSN1_TM"/>
    <property type="match status" value="1"/>
</dbReference>
<dbReference type="PANTHER" id="PTHR13018:SF5">
    <property type="entry name" value="RE44586P"/>
    <property type="match status" value="1"/>
</dbReference>
<keyword evidence="1 3" id="KW-0812">Transmembrane</keyword>
<name>S4PYY8_9NEOP</name>
<feature type="domain" description="CSC1/OSCA1-like N-terminal transmembrane" evidence="2">
    <location>
        <begin position="2"/>
        <end position="57"/>
    </location>
</feature>
<evidence type="ECO:0000259" key="2">
    <source>
        <dbReference type="Pfam" id="PF13967"/>
    </source>
</evidence>
<dbReference type="GO" id="GO:0005886">
    <property type="term" value="C:plasma membrane"/>
    <property type="evidence" value="ECO:0007669"/>
    <property type="project" value="TreeGrafter"/>
</dbReference>
<dbReference type="AlphaFoldDB" id="S4PYY8"/>
<dbReference type="EMBL" id="GAIX01002463">
    <property type="protein sequence ID" value="JAA90097.1"/>
    <property type="molecule type" value="Transcribed_RNA"/>
</dbReference>
<feature type="non-terminal residue" evidence="3">
    <location>
        <position position="67"/>
    </location>
</feature>
<dbReference type="PANTHER" id="PTHR13018">
    <property type="entry name" value="PROBABLE MEMBRANE PROTEIN DUF221-RELATED"/>
    <property type="match status" value="1"/>
</dbReference>
<protein>
    <submittedName>
        <fullName evidence="3">Transmembrane protein 63A</fullName>
    </submittedName>
</protein>
<feature type="transmembrane region" description="Helical" evidence="1">
    <location>
        <begin position="41"/>
        <end position="61"/>
    </location>
</feature>
<dbReference type="InterPro" id="IPR045122">
    <property type="entry name" value="Csc1-like"/>
</dbReference>
<evidence type="ECO:0000313" key="3">
    <source>
        <dbReference type="EMBL" id="JAA90097.1"/>
    </source>
</evidence>
<keyword evidence="1" id="KW-0472">Membrane</keyword>
<dbReference type="GO" id="GO:0005227">
    <property type="term" value="F:calcium-activated cation channel activity"/>
    <property type="evidence" value="ECO:0007669"/>
    <property type="project" value="InterPro"/>
</dbReference>
<sequence length="67" mass="7536">MFIVTLVSIGIILPINFQGSNEQNANTFSRTTLSNIKGDSPWLWVHTLMSIVFLPVSVLIMRRCTGR</sequence>
<keyword evidence="1" id="KW-1133">Transmembrane helix</keyword>
<organism evidence="3">
    <name type="scientific">Pararge aegeria</name>
    <name type="common">speckled wood butterfly</name>
    <dbReference type="NCBI Taxonomy" id="116150"/>
    <lineage>
        <taxon>Eukaryota</taxon>
        <taxon>Metazoa</taxon>
        <taxon>Ecdysozoa</taxon>
        <taxon>Arthropoda</taxon>
        <taxon>Hexapoda</taxon>
        <taxon>Insecta</taxon>
        <taxon>Pterygota</taxon>
        <taxon>Neoptera</taxon>
        <taxon>Endopterygota</taxon>
        <taxon>Lepidoptera</taxon>
        <taxon>Glossata</taxon>
        <taxon>Ditrysia</taxon>
        <taxon>Papilionoidea</taxon>
        <taxon>Nymphalidae</taxon>
        <taxon>Satyrinae</taxon>
        <taxon>Satyrini</taxon>
        <taxon>Parargina</taxon>
        <taxon>Pararge</taxon>
    </lineage>
</organism>